<dbReference type="GeneID" id="14516757"/>
<proteinExistence type="predicted"/>
<sequence>MVHRSQQKREIIMASYSATMIVVGTTGKPMSGGGSFANINIDGRLSLDAAITVARETFKKECKFNKQDYLGFAIEKTARFVDYKSPKMVDTTLKAQDVAFLL</sequence>
<reference evidence="1 2" key="1">
    <citation type="journal article" date="2012" name="J. Virol.">
        <title>Complete Genome Sequence of the Novel Escherichia coli Phage phAPEC8.</title>
        <authorList>
            <person name="Tsonos J."/>
            <person name="Adriaenssens E.M."/>
            <person name="Klumpp J."/>
            <person name="Hernalsteens J.P."/>
            <person name="Lavigne R."/>
            <person name="De Greve H."/>
        </authorList>
    </citation>
    <scope>NUCLEOTIDE SEQUENCE [LARGE SCALE GENOMIC DNA]</scope>
</reference>
<dbReference type="OrthoDB" id="24527at10239"/>
<evidence type="ECO:0000313" key="2">
    <source>
        <dbReference type="Proteomes" id="UP000009369"/>
    </source>
</evidence>
<protein>
    <submittedName>
        <fullName evidence="1">Uncharacterized protein</fullName>
    </submittedName>
</protein>
<dbReference type="KEGG" id="vg:14516757"/>
<name>K7QKG5_9CAUD</name>
<keyword evidence="2" id="KW-1185">Reference proteome</keyword>
<dbReference type="RefSeq" id="YP_007348627.1">
    <property type="nucleotide sequence ID" value="NC_020079.1"/>
</dbReference>
<gene>
    <name evidence="1" type="ORF">phAPEC8_00259</name>
</gene>
<accession>K7QKG5</accession>
<dbReference type="EMBL" id="JX561091">
    <property type="protein sequence ID" value="AFU62830.1"/>
    <property type="molecule type" value="Genomic_DNA"/>
</dbReference>
<evidence type="ECO:0000313" key="1">
    <source>
        <dbReference type="EMBL" id="AFU62830.1"/>
    </source>
</evidence>
<organism evidence="1 2">
    <name type="scientific">Escherichia phage phAPEC8</name>
    <dbReference type="NCBI Taxonomy" id="1229753"/>
    <lineage>
        <taxon>Viruses</taxon>
        <taxon>Duplodnaviria</taxon>
        <taxon>Heunggongvirae</taxon>
        <taxon>Uroviricota</taxon>
        <taxon>Caudoviricetes</taxon>
        <taxon>Stephanstirmvirinae</taxon>
        <taxon>Phapecoctavirus</taxon>
        <taxon>Phapecoctavirus phAPEC8</taxon>
        <taxon>Escherichia virus phAPEC8</taxon>
    </lineage>
</organism>
<dbReference type="Proteomes" id="UP000009369">
    <property type="component" value="Segment"/>
</dbReference>